<dbReference type="RefSeq" id="WP_260902862.1">
    <property type="nucleotide sequence ID" value="NZ_JAOCZP010000003.1"/>
</dbReference>
<dbReference type="Gene3D" id="2.160.20.20">
    <property type="match status" value="1"/>
</dbReference>
<proteinExistence type="predicted"/>
<gene>
    <name evidence="2" type="ORF">N5A92_11860</name>
</gene>
<sequence length="518" mass="52468">MGDREQWQYPRNVAGKVLGWRSNGKGLENKDWADPSAKQDADSNLDTLSSGTTTLGATGLALLEDETKADAQATLGGSATGISVFESATKETALAALGETVDLTVNIPTDYPTLQDAIDALSMRPVKQGATIILMIETGHALTAGVLVENGDFGHFVISAVDATVSLDAAFPAVDIIKGVNARMPQLNCLIDANGLGTNGYFADQGSIGFVHASCGIYRAAQQACYANAGSTIFADNSLFKEASQAAPAYSGILAWASRISALGADVSGSLYYGAQAAASGTLHFRNGIADGAARHGVRATNCALVNARGASSDNCGVTGFRAFDSGIIHATDSTATGSLGNAYQAENNSVITADSVTCDAVTSAFVALGNSRIKATNAVSTSGSVRADDGSVVALENPTITNTGARALSAVYGAKIVIRGGSVSGGDGDRLINILDNSEVLCTGTNLTASSTETSMAVVDNGSSLSIIGGTHSYPNAAVNCLDGSLIRLHGSGIPAADVTGLANATLAARGILWGGA</sequence>
<dbReference type="EMBL" id="JAOCZP010000003">
    <property type="protein sequence ID" value="MCT7375728.1"/>
    <property type="molecule type" value="Genomic_DNA"/>
</dbReference>
<organism evidence="2 3">
    <name type="scientific">Chelativorans salis</name>
    <dbReference type="NCBI Taxonomy" id="2978478"/>
    <lineage>
        <taxon>Bacteria</taxon>
        <taxon>Pseudomonadati</taxon>
        <taxon>Pseudomonadota</taxon>
        <taxon>Alphaproteobacteria</taxon>
        <taxon>Hyphomicrobiales</taxon>
        <taxon>Phyllobacteriaceae</taxon>
        <taxon>Chelativorans</taxon>
    </lineage>
</organism>
<feature type="compositionally biased region" description="Basic and acidic residues" evidence="1">
    <location>
        <begin position="29"/>
        <end position="41"/>
    </location>
</feature>
<reference evidence="2 3" key="1">
    <citation type="submission" date="2022-09" db="EMBL/GenBank/DDBJ databases">
        <title>Chelativorans salina sp. nov., a novel slightly halophilic bacterium isolated from a saline lake sediment enrichment.</title>
        <authorList>
            <person name="Gao L."/>
            <person name="Fang B.-Z."/>
            <person name="Li W.-J."/>
        </authorList>
    </citation>
    <scope>NUCLEOTIDE SEQUENCE [LARGE SCALE GENOMIC DNA]</scope>
    <source>
        <strain evidence="2 3">EGI FJ00035</strain>
    </source>
</reference>
<protein>
    <submittedName>
        <fullName evidence="2">Uncharacterized protein</fullName>
    </submittedName>
</protein>
<feature type="region of interest" description="Disordered" evidence="1">
    <location>
        <begin position="29"/>
        <end position="49"/>
    </location>
</feature>
<name>A0ABT2LMG9_9HYPH</name>
<evidence type="ECO:0000313" key="3">
    <source>
        <dbReference type="Proteomes" id="UP001320831"/>
    </source>
</evidence>
<keyword evidence="3" id="KW-1185">Reference proteome</keyword>
<accession>A0ABT2LMG9</accession>
<evidence type="ECO:0000256" key="1">
    <source>
        <dbReference type="SAM" id="MobiDB-lite"/>
    </source>
</evidence>
<dbReference type="Proteomes" id="UP001320831">
    <property type="component" value="Unassembled WGS sequence"/>
</dbReference>
<dbReference type="InterPro" id="IPR012332">
    <property type="entry name" value="Autotransporter_pectin_lyase_C"/>
</dbReference>
<evidence type="ECO:0000313" key="2">
    <source>
        <dbReference type="EMBL" id="MCT7375728.1"/>
    </source>
</evidence>
<comment type="caution">
    <text evidence="2">The sequence shown here is derived from an EMBL/GenBank/DDBJ whole genome shotgun (WGS) entry which is preliminary data.</text>
</comment>